<gene>
    <name evidence="3" type="ORF">GCM10007935_00730</name>
</gene>
<dbReference type="Pfam" id="PF07331">
    <property type="entry name" value="TctB"/>
    <property type="match status" value="1"/>
</dbReference>
<dbReference type="InterPro" id="IPR009936">
    <property type="entry name" value="DUF1468"/>
</dbReference>
<feature type="transmembrane region" description="Helical" evidence="1">
    <location>
        <begin position="54"/>
        <end position="74"/>
    </location>
</feature>
<evidence type="ECO:0000313" key="3">
    <source>
        <dbReference type="EMBL" id="GLS12647.1"/>
    </source>
</evidence>
<evidence type="ECO:0000313" key="4">
    <source>
        <dbReference type="Proteomes" id="UP001156903"/>
    </source>
</evidence>
<keyword evidence="4" id="KW-1185">Reference proteome</keyword>
<keyword evidence="1" id="KW-0812">Transmembrane</keyword>
<feature type="transmembrane region" description="Helical" evidence="1">
    <location>
        <begin position="21"/>
        <end position="42"/>
    </location>
</feature>
<evidence type="ECO:0000259" key="2">
    <source>
        <dbReference type="Pfam" id="PF07331"/>
    </source>
</evidence>
<keyword evidence="1" id="KW-1133">Transmembrane helix</keyword>
<comment type="caution">
    <text evidence="3">The sequence shown here is derived from an EMBL/GenBank/DDBJ whole genome shotgun (WGS) entry which is preliminary data.</text>
</comment>
<protein>
    <recommendedName>
        <fullName evidence="2">DUF1468 domain-containing protein</fullName>
    </recommendedName>
</protein>
<keyword evidence="1" id="KW-0472">Membrane</keyword>
<proteinExistence type="predicted"/>
<dbReference type="RefSeq" id="WP_370465181.1">
    <property type="nucleotide sequence ID" value="NZ_BSPB01000001.1"/>
</dbReference>
<sequence>MRADLSPAAEAVPGGSRTGQTLMGLAALGVAGVLAWGAAGLPSDAGYAGVGPDFLPWVVTVALAVCGALLLWEARTGGFRHMEIPSGAARGDWPAFAWVSAGVLGNAALITSIGFVLSCALCFALAVRGLRLSEGKPAGGALQAVRDAVTGIVIAAPTYWMFTKVLAVNLPGLTASGWI</sequence>
<dbReference type="EMBL" id="BSPB01000001">
    <property type="protein sequence ID" value="GLS12647.1"/>
    <property type="molecule type" value="Genomic_DNA"/>
</dbReference>
<feature type="transmembrane region" description="Helical" evidence="1">
    <location>
        <begin position="95"/>
        <end position="127"/>
    </location>
</feature>
<organism evidence="3 4">
    <name type="scientific">Hydrogenophaga electricum</name>
    <dbReference type="NCBI Taxonomy" id="1230953"/>
    <lineage>
        <taxon>Bacteria</taxon>
        <taxon>Pseudomonadati</taxon>
        <taxon>Pseudomonadota</taxon>
        <taxon>Betaproteobacteria</taxon>
        <taxon>Burkholderiales</taxon>
        <taxon>Comamonadaceae</taxon>
        <taxon>Hydrogenophaga</taxon>
    </lineage>
</organism>
<reference evidence="4" key="1">
    <citation type="journal article" date="2019" name="Int. J. Syst. Evol. Microbiol.">
        <title>The Global Catalogue of Microorganisms (GCM) 10K type strain sequencing project: providing services to taxonomists for standard genome sequencing and annotation.</title>
        <authorList>
            <consortium name="The Broad Institute Genomics Platform"/>
            <consortium name="The Broad Institute Genome Sequencing Center for Infectious Disease"/>
            <person name="Wu L."/>
            <person name="Ma J."/>
        </authorList>
    </citation>
    <scope>NUCLEOTIDE SEQUENCE [LARGE SCALE GENOMIC DNA]</scope>
    <source>
        <strain evidence="4">NBRC 109341</strain>
    </source>
</reference>
<feature type="domain" description="DUF1468" evidence="2">
    <location>
        <begin position="23"/>
        <end position="171"/>
    </location>
</feature>
<accession>A0ABQ6BXI7</accession>
<evidence type="ECO:0000256" key="1">
    <source>
        <dbReference type="SAM" id="Phobius"/>
    </source>
</evidence>
<name>A0ABQ6BXI7_9BURK</name>
<dbReference type="Proteomes" id="UP001156903">
    <property type="component" value="Unassembled WGS sequence"/>
</dbReference>